<feature type="chain" id="PRO_5034752575" description="Beta/alpha-defensin C-terminal domain-containing protein" evidence="7">
    <location>
        <begin position="23"/>
        <end position="64"/>
    </location>
</feature>
<keyword evidence="2" id="KW-0964">Secreted</keyword>
<comment type="subcellular location">
    <subcellularLocation>
        <location evidence="1">Secreted</location>
    </subcellularLocation>
</comment>
<evidence type="ECO:0000256" key="2">
    <source>
        <dbReference type="ARBA" id="ARBA00022525"/>
    </source>
</evidence>
<dbReference type="SUPFAM" id="SSF57392">
    <property type="entry name" value="Defensin-like"/>
    <property type="match status" value="1"/>
</dbReference>
<evidence type="ECO:0000259" key="8">
    <source>
        <dbReference type="SMART" id="SM00048"/>
    </source>
</evidence>
<keyword evidence="7" id="KW-0732">Signal</keyword>
<protein>
    <recommendedName>
        <fullName evidence="8">Beta/alpha-defensin C-terminal domain-containing protein</fullName>
    </recommendedName>
</protein>
<evidence type="ECO:0000313" key="9">
    <source>
        <dbReference type="Ensembl" id="ENSPSMP00000005432.1"/>
    </source>
</evidence>
<dbReference type="GO" id="GO:0042056">
    <property type="term" value="F:chemoattractant activity"/>
    <property type="evidence" value="ECO:0007669"/>
    <property type="project" value="TreeGrafter"/>
</dbReference>
<name>A0A8C8YPH5_PROSS</name>
<keyword evidence="10" id="KW-1185">Reference proteome</keyword>
<evidence type="ECO:0000256" key="5">
    <source>
        <dbReference type="ARBA" id="ARBA00023022"/>
    </source>
</evidence>
<reference evidence="9" key="2">
    <citation type="submission" date="2025-09" db="UniProtKB">
        <authorList>
            <consortium name="Ensembl"/>
        </authorList>
    </citation>
    <scope>IDENTIFICATION</scope>
</reference>
<evidence type="ECO:0000256" key="6">
    <source>
        <dbReference type="ARBA" id="ARBA00023157"/>
    </source>
</evidence>
<evidence type="ECO:0000256" key="4">
    <source>
        <dbReference type="ARBA" id="ARBA00022940"/>
    </source>
</evidence>
<dbReference type="PANTHER" id="PTHR20515:SF2">
    <property type="entry name" value="DEFENSIN BETA 4A"/>
    <property type="match status" value="1"/>
</dbReference>
<dbReference type="InterPro" id="IPR001855">
    <property type="entry name" value="Defensin_beta-like"/>
</dbReference>
<keyword evidence="6" id="KW-1015">Disulfide bond</keyword>
<evidence type="ECO:0000256" key="3">
    <source>
        <dbReference type="ARBA" id="ARBA00022529"/>
    </source>
</evidence>
<dbReference type="Ensembl" id="ENSPSMT00000006483.1">
    <property type="protein sequence ID" value="ENSPSMP00000005432.1"/>
    <property type="gene ID" value="ENSPSMG00000004168.1"/>
</dbReference>
<accession>A0A8C8YPH5</accession>
<keyword evidence="4" id="KW-0211">Defensin</keyword>
<keyword evidence="5" id="KW-0044">Antibiotic</keyword>
<dbReference type="PANTHER" id="PTHR20515">
    <property type="entry name" value="BETA-DEFENSIN"/>
    <property type="match status" value="1"/>
</dbReference>
<dbReference type="SMART" id="SM00048">
    <property type="entry name" value="DEFSN"/>
    <property type="match status" value="1"/>
</dbReference>
<dbReference type="GeneTree" id="ENSGT01090000260492"/>
<dbReference type="Pfam" id="PF00711">
    <property type="entry name" value="Defensin_beta"/>
    <property type="match status" value="1"/>
</dbReference>
<dbReference type="AlphaFoldDB" id="A0A8C8YPH5"/>
<evidence type="ECO:0000313" key="10">
    <source>
        <dbReference type="Proteomes" id="UP000694414"/>
    </source>
</evidence>
<dbReference type="InterPro" id="IPR006080">
    <property type="entry name" value="Beta/alpha-defensin_C"/>
</dbReference>
<dbReference type="Proteomes" id="UP000694414">
    <property type="component" value="Unplaced"/>
</dbReference>
<organism evidence="9 10">
    <name type="scientific">Prolemur simus</name>
    <name type="common">Greater bamboo lemur</name>
    <name type="synonym">Hapalemur simus</name>
    <dbReference type="NCBI Taxonomy" id="1328070"/>
    <lineage>
        <taxon>Eukaryota</taxon>
        <taxon>Metazoa</taxon>
        <taxon>Chordata</taxon>
        <taxon>Craniata</taxon>
        <taxon>Vertebrata</taxon>
        <taxon>Euteleostomi</taxon>
        <taxon>Mammalia</taxon>
        <taxon>Eutheria</taxon>
        <taxon>Euarchontoglires</taxon>
        <taxon>Primates</taxon>
        <taxon>Strepsirrhini</taxon>
        <taxon>Lemuriformes</taxon>
        <taxon>Lemuridae</taxon>
        <taxon>Prolemur</taxon>
    </lineage>
</organism>
<feature type="signal peptide" evidence="7">
    <location>
        <begin position="1"/>
        <end position="22"/>
    </location>
</feature>
<dbReference type="GO" id="GO:0031731">
    <property type="term" value="F:CCR6 chemokine receptor binding"/>
    <property type="evidence" value="ECO:0007669"/>
    <property type="project" value="TreeGrafter"/>
</dbReference>
<dbReference type="GO" id="GO:0060326">
    <property type="term" value="P:cell chemotaxis"/>
    <property type="evidence" value="ECO:0007669"/>
    <property type="project" value="TreeGrafter"/>
</dbReference>
<dbReference type="Gene3D" id="3.10.360.10">
    <property type="entry name" value="Antimicrobial Peptide, Beta-defensin 2, Chain A"/>
    <property type="match status" value="1"/>
</dbReference>
<dbReference type="GO" id="GO:0140546">
    <property type="term" value="P:defense response to symbiont"/>
    <property type="evidence" value="ECO:0007669"/>
    <property type="project" value="UniProtKB-ARBA"/>
</dbReference>
<dbReference type="FunFam" id="3.10.360.10:FF:000001">
    <property type="entry name" value="Beta-defensin 1"/>
    <property type="match status" value="1"/>
</dbReference>
<keyword evidence="3" id="KW-0929">Antimicrobial</keyword>
<reference evidence="9" key="1">
    <citation type="submission" date="2025-08" db="UniProtKB">
        <authorList>
            <consortium name="Ensembl"/>
        </authorList>
    </citation>
    <scope>IDENTIFICATION</scope>
</reference>
<evidence type="ECO:0000256" key="7">
    <source>
        <dbReference type="SAM" id="SignalP"/>
    </source>
</evidence>
<dbReference type="GO" id="GO:0005615">
    <property type="term" value="C:extracellular space"/>
    <property type="evidence" value="ECO:0007669"/>
    <property type="project" value="TreeGrafter"/>
</dbReference>
<dbReference type="GO" id="GO:0050829">
    <property type="term" value="P:defense response to Gram-negative bacterium"/>
    <property type="evidence" value="ECO:0007669"/>
    <property type="project" value="UniProtKB-ARBA"/>
</dbReference>
<evidence type="ECO:0000256" key="1">
    <source>
        <dbReference type="ARBA" id="ARBA00004613"/>
    </source>
</evidence>
<feature type="domain" description="Beta/alpha-defensin C-terminal" evidence="8">
    <location>
        <begin position="31"/>
        <end position="61"/>
    </location>
</feature>
<proteinExistence type="predicted"/>
<sequence length="64" mass="7089">MRVLHLLFMVLLVCLLPLPGFSKDITNPVSCFRNKGACVPFACAARQRQVGTCGLHGLRCCRKK</sequence>